<dbReference type="InterPro" id="IPR013561">
    <property type="entry name" value="FilR1_middle_dom"/>
</dbReference>
<feature type="domain" description="Methanogenesis regulatory protein FilR1 middle" evidence="1">
    <location>
        <begin position="194"/>
        <end position="274"/>
    </location>
</feature>
<organism evidence="2 3">
    <name type="scientific">Methanolobus mangrovi</name>
    <dbReference type="NCBI Taxonomy" id="3072977"/>
    <lineage>
        <taxon>Archaea</taxon>
        <taxon>Methanobacteriati</taxon>
        <taxon>Methanobacteriota</taxon>
        <taxon>Stenosarchaea group</taxon>
        <taxon>Methanomicrobia</taxon>
        <taxon>Methanosarcinales</taxon>
        <taxon>Methanosarcinaceae</taxon>
        <taxon>Methanolobus</taxon>
    </lineage>
</organism>
<evidence type="ECO:0000313" key="3">
    <source>
        <dbReference type="Proteomes" id="UP001183006"/>
    </source>
</evidence>
<sequence length="292" mass="33985">MQSSLLDTLFLSEKRKELLLFLKDGTKDSDDIKAAFDFPWKSMIPQIKKLVEWDLISYKNGSCTLTTMGEVIAENMGRFLMTLKTHELYRNYWLEHDLSPIPKKLIYRIGELGYCEILEPKPPDIFKQQEEILRRMNGSDRIMTFISIYHPAQLIILSELVEHGTKLDLIMTEDVYNMVRGDIVPNLSLIQSENSIFSSLKEEYEKELGNLFKDKLSEIFVYRGNLKPLTIIVTDRFLSLTLLDKEGKYNNSSITSSEPSAVLWGEALFTHYKEKSYRLTETERCSIRKIEN</sequence>
<dbReference type="InterPro" id="IPR016490">
    <property type="entry name" value="Tscrpt_reg_HTH_AF0396-typ3"/>
</dbReference>
<dbReference type="Proteomes" id="UP001183006">
    <property type="component" value="Chromosome"/>
</dbReference>
<dbReference type="InterPro" id="IPR036390">
    <property type="entry name" value="WH_DNA-bd_sf"/>
</dbReference>
<feature type="domain" description="Methanogenesis regulatory protein FilR1 middle" evidence="1">
    <location>
        <begin position="126"/>
        <end position="180"/>
    </location>
</feature>
<dbReference type="GeneID" id="84229859"/>
<accession>A0AA51UDF6</accession>
<proteinExistence type="predicted"/>
<keyword evidence="3" id="KW-1185">Reference proteome</keyword>
<dbReference type="EMBL" id="CP133594">
    <property type="protein sequence ID" value="WMW21147.1"/>
    <property type="molecule type" value="Genomic_DNA"/>
</dbReference>
<evidence type="ECO:0000313" key="2">
    <source>
        <dbReference type="EMBL" id="WMW21147.1"/>
    </source>
</evidence>
<dbReference type="RefSeq" id="WP_309306933.1">
    <property type="nucleotide sequence ID" value="NZ_CP133594.1"/>
</dbReference>
<dbReference type="KEGG" id="mmav:RE476_06920"/>
<dbReference type="AlphaFoldDB" id="A0AA51UDF6"/>
<dbReference type="SUPFAM" id="SSF46785">
    <property type="entry name" value="Winged helix' DNA-binding domain"/>
    <property type="match status" value="1"/>
</dbReference>
<gene>
    <name evidence="2" type="ORF">RE476_06920</name>
</gene>
<dbReference type="Pfam" id="PF08350">
    <property type="entry name" value="FilR1_middle"/>
    <property type="match status" value="2"/>
</dbReference>
<protein>
    <submittedName>
        <fullName evidence="2">Winged helix-turn-helix domain-containing protein</fullName>
    </submittedName>
</protein>
<evidence type="ECO:0000259" key="1">
    <source>
        <dbReference type="Pfam" id="PF08350"/>
    </source>
</evidence>
<reference evidence="2" key="1">
    <citation type="submission" date="2023-08" db="EMBL/GenBank/DDBJ databases">
        <title>Methanolobus mangrovi sp. nov. and Methanolobus sediminis sp. nov, two novel methylotrophic methanogens isolated from mangrove sediments in China.</title>
        <authorList>
            <person name="Zhou J."/>
        </authorList>
    </citation>
    <scope>NUCLEOTIDE SEQUENCE</scope>
    <source>
        <strain evidence="2">FTZ2</strain>
    </source>
</reference>
<name>A0AA51UDF6_9EURY</name>
<dbReference type="PIRSF" id="PIRSF006692">
    <property type="entry name" value="TF_HTH_AF0396_prd"/>
    <property type="match status" value="1"/>
</dbReference>